<proteinExistence type="predicted"/>
<dbReference type="RefSeq" id="WP_112987389.1">
    <property type="nucleotide sequence ID" value="NZ_BKYB01000012.1"/>
</dbReference>
<gene>
    <name evidence="1" type="ORF">DC346_03955</name>
</gene>
<sequence>MKNATIKTSDYLFMQFRTATPTLDQVCDIYYPHLSKAKRLEKVRNGEFPFFCFKLDTSQKAPYFVDIIDLAFVLEEKYKDQRDDFDNLN</sequence>
<name>A0A365PL14_ACIJU</name>
<dbReference type="EMBL" id="QEWH01000021">
    <property type="protein sequence ID" value="RBA49138.1"/>
    <property type="molecule type" value="Genomic_DNA"/>
</dbReference>
<dbReference type="Proteomes" id="UP000253688">
    <property type="component" value="Unassembled WGS sequence"/>
</dbReference>
<dbReference type="InterPro" id="IPR020518">
    <property type="entry name" value="Tscrpt_reg_PrtN"/>
</dbReference>
<dbReference type="Pfam" id="PF11112">
    <property type="entry name" value="PyocinActivator"/>
    <property type="match status" value="1"/>
</dbReference>
<reference evidence="1 2" key="1">
    <citation type="submission" date="2018-04" db="EMBL/GenBank/DDBJ databases">
        <title>Acinetobacter junii Genome sequencing and assembly.</title>
        <authorList>
            <person name="Su J."/>
            <person name="Rensing C."/>
            <person name="Mazhar H.S."/>
        </authorList>
    </citation>
    <scope>NUCLEOTIDE SEQUENCE [LARGE SCALE GENOMIC DNA]</scope>
    <source>
        <strain evidence="1 2">SC22</strain>
    </source>
</reference>
<organism evidence="1 2">
    <name type="scientific">Acinetobacter junii</name>
    <dbReference type="NCBI Taxonomy" id="40215"/>
    <lineage>
        <taxon>Bacteria</taxon>
        <taxon>Pseudomonadati</taxon>
        <taxon>Pseudomonadota</taxon>
        <taxon>Gammaproteobacteria</taxon>
        <taxon>Moraxellales</taxon>
        <taxon>Moraxellaceae</taxon>
        <taxon>Acinetobacter</taxon>
    </lineage>
</organism>
<accession>A0A365PL14</accession>
<dbReference type="GO" id="GO:0006355">
    <property type="term" value="P:regulation of DNA-templated transcription"/>
    <property type="evidence" value="ECO:0007669"/>
    <property type="project" value="InterPro"/>
</dbReference>
<evidence type="ECO:0000313" key="2">
    <source>
        <dbReference type="Proteomes" id="UP000253688"/>
    </source>
</evidence>
<evidence type="ECO:0008006" key="3">
    <source>
        <dbReference type="Google" id="ProtNLM"/>
    </source>
</evidence>
<dbReference type="AlphaFoldDB" id="A0A365PL14"/>
<evidence type="ECO:0000313" key="1">
    <source>
        <dbReference type="EMBL" id="RBA49138.1"/>
    </source>
</evidence>
<comment type="caution">
    <text evidence="1">The sequence shown here is derived from an EMBL/GenBank/DDBJ whole genome shotgun (WGS) entry which is preliminary data.</text>
</comment>
<protein>
    <recommendedName>
        <fullName evidence="3">Pyocin activator protein PrtN</fullName>
    </recommendedName>
</protein>